<dbReference type="GeneID" id="11507283"/>
<protein>
    <submittedName>
        <fullName evidence="2">Uncharacterized protein</fullName>
    </submittedName>
</protein>
<evidence type="ECO:0000256" key="1">
    <source>
        <dbReference type="SAM" id="MobiDB-lite"/>
    </source>
</evidence>
<keyword evidence="3" id="KW-1185">Reference proteome</keyword>
<gene>
    <name evidence="2" type="ORF">MYCTH_2312073</name>
</gene>
<dbReference type="RefSeq" id="XP_003666920.1">
    <property type="nucleotide sequence ID" value="XM_003666872.1"/>
</dbReference>
<dbReference type="EMBL" id="CP003008">
    <property type="protein sequence ID" value="AEO61675.1"/>
    <property type="molecule type" value="Genomic_DNA"/>
</dbReference>
<dbReference type="KEGG" id="mtm:MYCTH_2312073"/>
<dbReference type="Proteomes" id="UP000007322">
    <property type="component" value="Chromosome 7"/>
</dbReference>
<dbReference type="VEuPathDB" id="FungiDB:MYCTH_2312073"/>
<dbReference type="AlphaFoldDB" id="G2QQ12"/>
<name>G2QQ12_THET4</name>
<organism evidence="2 3">
    <name type="scientific">Thermothelomyces thermophilus (strain ATCC 42464 / BCRC 31852 / DSM 1799)</name>
    <name type="common">Sporotrichum thermophile</name>
    <dbReference type="NCBI Taxonomy" id="573729"/>
    <lineage>
        <taxon>Eukaryota</taxon>
        <taxon>Fungi</taxon>
        <taxon>Dikarya</taxon>
        <taxon>Ascomycota</taxon>
        <taxon>Pezizomycotina</taxon>
        <taxon>Sordariomycetes</taxon>
        <taxon>Sordariomycetidae</taxon>
        <taxon>Sordariales</taxon>
        <taxon>Chaetomiaceae</taxon>
        <taxon>Thermothelomyces</taxon>
    </lineage>
</organism>
<dbReference type="HOGENOM" id="CLU_2962528_0_0_1"/>
<evidence type="ECO:0000313" key="3">
    <source>
        <dbReference type="Proteomes" id="UP000007322"/>
    </source>
</evidence>
<dbReference type="InParanoid" id="G2QQ12"/>
<evidence type="ECO:0000313" key="2">
    <source>
        <dbReference type="EMBL" id="AEO61675.1"/>
    </source>
</evidence>
<accession>G2QQ12</accession>
<reference evidence="2 3" key="1">
    <citation type="journal article" date="2011" name="Nat. Biotechnol.">
        <title>Comparative genomic analysis of the thermophilic biomass-degrading fungi Myceliophthora thermophila and Thielavia terrestris.</title>
        <authorList>
            <person name="Berka R.M."/>
            <person name="Grigoriev I.V."/>
            <person name="Otillar R."/>
            <person name="Salamov A."/>
            <person name="Grimwood J."/>
            <person name="Reid I."/>
            <person name="Ishmael N."/>
            <person name="John T."/>
            <person name="Darmond C."/>
            <person name="Moisan M.-C."/>
            <person name="Henrissat B."/>
            <person name="Coutinho P.M."/>
            <person name="Lombard V."/>
            <person name="Natvig D.O."/>
            <person name="Lindquist E."/>
            <person name="Schmutz J."/>
            <person name="Lucas S."/>
            <person name="Harris P."/>
            <person name="Powlowski J."/>
            <person name="Bellemare A."/>
            <person name="Taylor D."/>
            <person name="Butler G."/>
            <person name="de Vries R.P."/>
            <person name="Allijn I.E."/>
            <person name="van den Brink J."/>
            <person name="Ushinsky S."/>
            <person name="Storms R."/>
            <person name="Powell A.J."/>
            <person name="Paulsen I.T."/>
            <person name="Elbourne L.D.H."/>
            <person name="Baker S.E."/>
            <person name="Magnuson J."/>
            <person name="LaBoissiere S."/>
            <person name="Clutterbuck A.J."/>
            <person name="Martinez D."/>
            <person name="Wogulis M."/>
            <person name="de Leon A.L."/>
            <person name="Rey M.W."/>
            <person name="Tsang A."/>
        </authorList>
    </citation>
    <scope>NUCLEOTIDE SEQUENCE [LARGE SCALE GENOMIC DNA]</scope>
    <source>
        <strain evidence="3">ATCC 42464 / BCRC 31852 / DSM 1799</strain>
    </source>
</reference>
<proteinExistence type="predicted"/>
<sequence length="59" mass="6506">MSDKLIAGAGRERKTPTKVSPWDPAENPPSVQPSELLKRNLRGFSTLRTPTLESGDPFK</sequence>
<feature type="region of interest" description="Disordered" evidence="1">
    <location>
        <begin position="1"/>
        <end position="34"/>
    </location>
</feature>